<geneLocation type="plasmid" evidence="2">
    <name>pPLS432</name>
</geneLocation>
<comment type="caution">
    <text evidence="2">The sequence shown here is derived from an EMBL/GenBank/DDBJ whole genome shotgun (WGS) entry which is preliminary data.</text>
</comment>
<accession>A0ABS8U069</accession>
<protein>
    <submittedName>
        <fullName evidence="2">Uncharacterized protein</fullName>
    </submittedName>
</protein>
<dbReference type="RefSeq" id="WP_230428341.1">
    <property type="nucleotide sequence ID" value="NZ_CP087679.1"/>
</dbReference>
<keyword evidence="3" id="KW-1185">Reference proteome</keyword>
<name>A0ABS8U069_9GAMM</name>
<evidence type="ECO:0000256" key="1">
    <source>
        <dbReference type="SAM" id="Phobius"/>
    </source>
</evidence>
<keyword evidence="1" id="KW-0472">Membrane</keyword>
<dbReference type="Proteomes" id="UP001430701">
    <property type="component" value="Unassembled WGS sequence"/>
</dbReference>
<organism evidence="2 3">
    <name type="scientific">Xylella taiwanensis</name>
    <dbReference type="NCBI Taxonomy" id="1444770"/>
    <lineage>
        <taxon>Bacteria</taxon>
        <taxon>Pseudomonadati</taxon>
        <taxon>Pseudomonadota</taxon>
        <taxon>Gammaproteobacteria</taxon>
        <taxon>Lysobacterales</taxon>
        <taxon>Lysobacteraceae</taxon>
        <taxon>Xylella</taxon>
    </lineage>
</organism>
<proteinExistence type="predicted"/>
<sequence>MANCARCTAETNPNHKALSRFTVPVLPELQAIFLTQDKESKTMYIIEITKKFFVFLLGFYAFFTLSFACMALADPGTRLVRSLGCFDSYDWTESYLLNVQSEPLFFAVISGAILTIYMLCAAISFWRNYQGRTT</sequence>
<gene>
    <name evidence="2" type="ORF">LPH55_12110</name>
</gene>
<feature type="transmembrane region" description="Helical" evidence="1">
    <location>
        <begin position="104"/>
        <end position="126"/>
    </location>
</feature>
<dbReference type="EMBL" id="JAJPPU010000005">
    <property type="protein sequence ID" value="MCD8474182.1"/>
    <property type="molecule type" value="Genomic_DNA"/>
</dbReference>
<keyword evidence="1" id="KW-1133">Transmembrane helix</keyword>
<keyword evidence="1" id="KW-0812">Transmembrane</keyword>
<evidence type="ECO:0000313" key="2">
    <source>
        <dbReference type="EMBL" id="MCD8474182.1"/>
    </source>
</evidence>
<feature type="transmembrane region" description="Helical" evidence="1">
    <location>
        <begin position="52"/>
        <end position="73"/>
    </location>
</feature>
<keyword evidence="2" id="KW-0614">Plasmid</keyword>
<reference evidence="2" key="1">
    <citation type="submission" date="2021-11" db="EMBL/GenBank/DDBJ databases">
        <title>Genome sequence of Xylella taiwanensis PLS432.</title>
        <authorList>
            <person name="Weng L.-W."/>
            <person name="Su C.-C."/>
            <person name="Tsai C.-W."/>
            <person name="Kuo C.-H."/>
        </authorList>
    </citation>
    <scope>NUCLEOTIDE SEQUENCE</scope>
    <source>
        <strain evidence="2">PLS432</strain>
        <plasmid evidence="2">pPLS432</plasmid>
    </source>
</reference>
<evidence type="ECO:0000313" key="3">
    <source>
        <dbReference type="Proteomes" id="UP001430701"/>
    </source>
</evidence>